<dbReference type="GO" id="GO:0005524">
    <property type="term" value="F:ATP binding"/>
    <property type="evidence" value="ECO:0007669"/>
    <property type="project" value="UniProtKB-KW"/>
</dbReference>
<dbReference type="PANTHER" id="PTHR16305">
    <property type="entry name" value="TESTICULAR SOLUBLE ADENYLYL CYCLASE"/>
    <property type="match status" value="1"/>
</dbReference>
<evidence type="ECO:0000313" key="6">
    <source>
        <dbReference type="EMBL" id="CAA9488540.1"/>
    </source>
</evidence>
<dbReference type="GO" id="GO:0004016">
    <property type="term" value="F:adenylate cyclase activity"/>
    <property type="evidence" value="ECO:0007669"/>
    <property type="project" value="TreeGrafter"/>
</dbReference>
<feature type="domain" description="AAA+ ATPase" evidence="5">
    <location>
        <begin position="50"/>
        <end position="240"/>
    </location>
</feature>
<dbReference type="Gene3D" id="3.40.50.300">
    <property type="entry name" value="P-loop containing nucleotide triphosphate hydrolases"/>
    <property type="match status" value="1"/>
</dbReference>
<evidence type="ECO:0000259" key="5">
    <source>
        <dbReference type="SMART" id="SM00382"/>
    </source>
</evidence>
<reference evidence="6" key="1">
    <citation type="submission" date="2020-02" db="EMBL/GenBank/DDBJ databases">
        <authorList>
            <person name="Meier V. D."/>
        </authorList>
    </citation>
    <scope>NUCLEOTIDE SEQUENCE</scope>
    <source>
        <strain evidence="6">AVDCRST_MAG67</strain>
    </source>
</reference>
<dbReference type="GO" id="GO:0005737">
    <property type="term" value="C:cytoplasm"/>
    <property type="evidence" value="ECO:0007669"/>
    <property type="project" value="TreeGrafter"/>
</dbReference>
<dbReference type="InterPro" id="IPR027417">
    <property type="entry name" value="P-loop_NTPase"/>
</dbReference>
<keyword evidence="1" id="KW-0547">Nucleotide-binding</keyword>
<accession>A0A6J4S7W3</accession>
<dbReference type="Pfam" id="PF13191">
    <property type="entry name" value="AAA_16"/>
    <property type="match status" value="1"/>
</dbReference>
<evidence type="ECO:0000256" key="3">
    <source>
        <dbReference type="SAM" id="Coils"/>
    </source>
</evidence>
<dbReference type="PANTHER" id="PTHR16305:SF28">
    <property type="entry name" value="GUANYLATE CYCLASE DOMAIN-CONTAINING PROTEIN"/>
    <property type="match status" value="1"/>
</dbReference>
<proteinExistence type="predicted"/>
<dbReference type="InterPro" id="IPR041664">
    <property type="entry name" value="AAA_16"/>
</dbReference>
<protein>
    <recommendedName>
        <fullName evidence="5">AAA+ ATPase domain-containing protein</fullName>
    </recommendedName>
</protein>
<dbReference type="AlphaFoldDB" id="A0A6J4S7W3"/>
<feature type="region of interest" description="Disordered" evidence="4">
    <location>
        <begin position="993"/>
        <end position="1020"/>
    </location>
</feature>
<evidence type="ECO:0000256" key="4">
    <source>
        <dbReference type="SAM" id="MobiDB-lite"/>
    </source>
</evidence>
<sequence>MTLLSRLGTESLLPQEKVSAVPTFGEGPLVGRVRELRELHDAFDDARRGHGAVQLVLGEPGVGKTRLAAALAEHAQSNGARVIWTRGWGRAAPPYWPWVEVVRGLSQELDGETLRRELGAAADELLRLAPELAERLPGARRPADHADNSEIERFALFDALVALLRARSANGAVVILMDDLQAVDEGSLVALDFVSRMLRDIGVLLVVTMHERVPDRSPDAQLALQNIVRAGRRLVLGGLTREDVARLLELTSGITAAPELAAAVHAVTEGNPFFAREILAMLLAEGRLHDPPDELPLPDSVRETIRRRLEPLDQHACQTLELAAIIGRTFNLATLEHASPLDRDQVLDALDEAVALGLVVAVPDTLGQYRFGHGLIRETLLYGMPAAARMNGHRVVGEALEQVYRGAIEAHLPELAHHFLSAALRGDVAKAVDYAERAAYRALDTLAYEQAAELFTRALEALETMDPDVPRRAGLLLGLGTAQSRAGRPAARASFEAAVQAARLIEADAIFARAALGFAPFALTPGYVDEEHVALLVEALDRVGRADDPMRVRLLGSLAVALYWSDNAGPRAELALEALEMARRLGDDMTLAIALSSAQLATNGPDMTEQGLQWLRELFVLSERVGETVMSLAARSRHVDVLMELDDLAGADIAIETLERVAHDARDRRAAAFVPLHRARRAALDGRYEDAEALLAETAAVVGELSASTIPITVASQRVVLTWLQKGPREIGELVRAYAAGAPAMPVWRAGLAAALADAGRADEAKLELERLAADDFAALPRDNLWLAAMAALAEAVSALDLREHAMAVHAKLAPFAGRNVVSPTVAFLGPVEMWLGILARVGRRDGEALEQLAAARVRATRHGALPTLARIAVEEAAVLIRDGGAAARARAEELLDSAGNSCDQMNLIRVGERVQALRAQLRGAPPAAAGAVEGAAGGQATLRRIGDVWTVEYRARTLHLKDNRGVRLLALLLERPGMEVHSLELVAAVDGSGTGGPSIESSGGQETGGRFGVQGGAGPALDARAKDDYRDAIAKLEERLCSAEARRDEAAAEQLREELAFLRRELARALGIGGRDRESGSHAERARINVTRAIRTMVKRIATYDSELGGELDRGVCTGAFCVYRPDPRRPLRWTVQR</sequence>
<keyword evidence="3" id="KW-0175">Coiled coil</keyword>
<name>A0A6J4S7W3_9ACTN</name>
<evidence type="ECO:0000256" key="1">
    <source>
        <dbReference type="ARBA" id="ARBA00022741"/>
    </source>
</evidence>
<gene>
    <name evidence="6" type="ORF">AVDCRST_MAG67-1199</name>
</gene>
<organism evidence="6">
    <name type="scientific">uncultured Solirubrobacteraceae bacterium</name>
    <dbReference type="NCBI Taxonomy" id="1162706"/>
    <lineage>
        <taxon>Bacteria</taxon>
        <taxon>Bacillati</taxon>
        <taxon>Actinomycetota</taxon>
        <taxon>Thermoleophilia</taxon>
        <taxon>Solirubrobacterales</taxon>
        <taxon>Solirubrobacteraceae</taxon>
        <taxon>environmental samples</taxon>
    </lineage>
</organism>
<keyword evidence="2" id="KW-0067">ATP-binding</keyword>
<dbReference type="InterPro" id="IPR003593">
    <property type="entry name" value="AAA+_ATPase"/>
</dbReference>
<dbReference type="SMART" id="SM00382">
    <property type="entry name" value="AAA"/>
    <property type="match status" value="1"/>
</dbReference>
<dbReference type="SUPFAM" id="SSF52540">
    <property type="entry name" value="P-loop containing nucleoside triphosphate hydrolases"/>
    <property type="match status" value="1"/>
</dbReference>
<evidence type="ECO:0000256" key="2">
    <source>
        <dbReference type="ARBA" id="ARBA00022840"/>
    </source>
</evidence>
<feature type="coiled-coil region" evidence="3">
    <location>
        <begin position="1046"/>
        <end position="1073"/>
    </location>
</feature>
<dbReference type="EMBL" id="CADCVQ010000057">
    <property type="protein sequence ID" value="CAA9488540.1"/>
    <property type="molecule type" value="Genomic_DNA"/>
</dbReference>
<feature type="compositionally biased region" description="Gly residues" evidence="4">
    <location>
        <begin position="1006"/>
        <end position="1019"/>
    </location>
</feature>